<keyword evidence="1" id="KW-0812">Transmembrane</keyword>
<sequence>MGDRKPTPDLFDWLGIRSAPDWQVARSLGPAFAVFVALLIAGAYVTAFAIVYRILFGESVANLGAGALVAALLGAPFVIWGTVLKHQTLRYQKEGHITDRVTSAVQQLGSEKAVNRIGRPVLIWTGTPKTTLCAKELKDKYLAEPRSRMTGSEWGQHYNSETDEVWEGTLYKISIWPTEKTVIQWQGDEVPLKGSDEIGHFGEWQVFTESKPNIEVRIGGIISLERIAQDSTLHDKGRDHVRVMEILCAYVRENSPAAEAPGFDFPQGCNQNDIEKKVDIGWGWISNETTLRADVQLALSVIGRRTPQQVQVERAYFTHDGAGYRIDLSRTNLRHANLQYLNFEKASFFRSQMQAAYCNGTNFGGANFVYCEMTGVSAVEANFSLSNLSIADISYATLEGADFRNCKTSHTHFVGSNLRGACLKFPPNKDNREVNRAFLINSDVTGATLNGDLSGVVVRDHPRRAGKQEESL</sequence>
<evidence type="ECO:0000256" key="1">
    <source>
        <dbReference type="SAM" id="Phobius"/>
    </source>
</evidence>
<dbReference type="InterPro" id="IPR051082">
    <property type="entry name" value="Pentapeptide-BTB/POZ_domain"/>
</dbReference>
<dbReference type="InterPro" id="IPR001646">
    <property type="entry name" value="5peptide_repeat"/>
</dbReference>
<dbReference type="Pfam" id="PF00805">
    <property type="entry name" value="Pentapeptide"/>
    <property type="match status" value="3"/>
</dbReference>
<comment type="caution">
    <text evidence="2">The sequence shown here is derived from an EMBL/GenBank/DDBJ whole genome shotgun (WGS) entry which is preliminary data.</text>
</comment>
<organism evidence="2 3">
    <name type="scientific">Salipiger mangrovisoli</name>
    <dbReference type="NCBI Taxonomy" id="2865933"/>
    <lineage>
        <taxon>Bacteria</taxon>
        <taxon>Pseudomonadati</taxon>
        <taxon>Pseudomonadota</taxon>
        <taxon>Alphaproteobacteria</taxon>
        <taxon>Rhodobacterales</taxon>
        <taxon>Roseobacteraceae</taxon>
        <taxon>Salipiger</taxon>
    </lineage>
</organism>
<keyword evidence="3" id="KW-1185">Reference proteome</keyword>
<keyword evidence="1" id="KW-1133">Transmembrane helix</keyword>
<dbReference type="PANTHER" id="PTHR14136:SF17">
    <property type="entry name" value="BTB_POZ DOMAIN-CONTAINING PROTEIN KCTD9"/>
    <property type="match status" value="1"/>
</dbReference>
<dbReference type="Proteomes" id="UP000607796">
    <property type="component" value="Unassembled WGS sequence"/>
</dbReference>
<dbReference type="PANTHER" id="PTHR14136">
    <property type="entry name" value="BTB_POZ DOMAIN-CONTAINING PROTEIN KCTD9"/>
    <property type="match status" value="1"/>
</dbReference>
<dbReference type="RefSeq" id="WP_194137898.1">
    <property type="nucleotide sequence ID" value="NZ_JADFFK010000040.1"/>
</dbReference>
<proteinExistence type="predicted"/>
<feature type="transmembrane region" description="Helical" evidence="1">
    <location>
        <begin position="32"/>
        <end position="55"/>
    </location>
</feature>
<gene>
    <name evidence="2" type="ORF">IQ782_27645</name>
</gene>
<dbReference type="Gene3D" id="2.160.20.80">
    <property type="entry name" value="E3 ubiquitin-protein ligase SopA"/>
    <property type="match status" value="1"/>
</dbReference>
<evidence type="ECO:0000313" key="2">
    <source>
        <dbReference type="EMBL" id="MBE9640630.1"/>
    </source>
</evidence>
<name>A0ABR9XAJ4_9RHOB</name>
<accession>A0ABR9XAJ4</accession>
<protein>
    <submittedName>
        <fullName evidence="2">Pentapeptide repeat-containing protein</fullName>
    </submittedName>
</protein>
<dbReference type="SUPFAM" id="SSF141571">
    <property type="entry name" value="Pentapeptide repeat-like"/>
    <property type="match status" value="1"/>
</dbReference>
<evidence type="ECO:0000313" key="3">
    <source>
        <dbReference type="Proteomes" id="UP000607796"/>
    </source>
</evidence>
<keyword evidence="1" id="KW-0472">Membrane</keyword>
<feature type="transmembrane region" description="Helical" evidence="1">
    <location>
        <begin position="61"/>
        <end position="83"/>
    </location>
</feature>
<reference evidence="2 3" key="1">
    <citation type="journal article" date="2021" name="Int. J. Syst. Evol. Microbiol.">
        <title>Salipiger mangrovisoli sp. nov., isolated from mangrove soil and the proposal for the reclassification of Paraphaeobacter pallidus as Salipiger pallidus comb. nov.</title>
        <authorList>
            <person name="Du J."/>
            <person name="Liu Y."/>
            <person name="Pei T."/>
            <person name="Deng M.R."/>
            <person name="Zhu H."/>
        </authorList>
    </citation>
    <scope>NUCLEOTIDE SEQUENCE [LARGE SCALE GENOMIC DNA]</scope>
    <source>
        <strain evidence="2 3">6D45A</strain>
    </source>
</reference>
<dbReference type="EMBL" id="JADFFK010000040">
    <property type="protein sequence ID" value="MBE9640630.1"/>
    <property type="molecule type" value="Genomic_DNA"/>
</dbReference>